<accession>A0A1M5LCC9</accession>
<dbReference type="OrthoDB" id="1440441at2"/>
<dbReference type="AlphaFoldDB" id="A0A1M5LCC9"/>
<sequence>MKDKSHNDVELKYIDQKNEGLEAWIRKDKSDWIRLDFMLEYYLSRNVNLSKQYKGQLRDETIARQFYNLLYTKFSDDTSGGRNFDFQKYLSWQRSNYAEISNALKLMNT</sequence>
<evidence type="ECO:0000313" key="2">
    <source>
        <dbReference type="Proteomes" id="UP000184212"/>
    </source>
</evidence>
<dbReference type="RefSeq" id="WP_073131837.1">
    <property type="nucleotide sequence ID" value="NZ_FQWQ01000001.1"/>
</dbReference>
<dbReference type="EMBL" id="FQWQ01000001">
    <property type="protein sequence ID" value="SHG62668.1"/>
    <property type="molecule type" value="Genomic_DNA"/>
</dbReference>
<reference evidence="1 2" key="1">
    <citation type="submission" date="2016-11" db="EMBL/GenBank/DDBJ databases">
        <authorList>
            <person name="Jaros S."/>
            <person name="Januszkiewicz K."/>
            <person name="Wedrychowicz H."/>
        </authorList>
    </citation>
    <scope>NUCLEOTIDE SEQUENCE [LARGE SCALE GENOMIC DNA]</scope>
    <source>
        <strain evidence="1 2">DSM 24574</strain>
    </source>
</reference>
<dbReference type="Proteomes" id="UP000184212">
    <property type="component" value="Unassembled WGS sequence"/>
</dbReference>
<keyword evidence="2" id="KW-1185">Reference proteome</keyword>
<name>A0A1M5LCC9_9BACT</name>
<organism evidence="1 2">
    <name type="scientific">Chryseolinea serpens</name>
    <dbReference type="NCBI Taxonomy" id="947013"/>
    <lineage>
        <taxon>Bacteria</taxon>
        <taxon>Pseudomonadati</taxon>
        <taxon>Bacteroidota</taxon>
        <taxon>Cytophagia</taxon>
        <taxon>Cytophagales</taxon>
        <taxon>Fulvivirgaceae</taxon>
        <taxon>Chryseolinea</taxon>
    </lineage>
</organism>
<proteinExistence type="predicted"/>
<protein>
    <submittedName>
        <fullName evidence="1">Uncharacterized protein</fullName>
    </submittedName>
</protein>
<evidence type="ECO:0000313" key="1">
    <source>
        <dbReference type="EMBL" id="SHG62668.1"/>
    </source>
</evidence>
<gene>
    <name evidence="1" type="ORF">SAMN04488109_1135</name>
</gene>